<accession>V4A9M7</accession>
<dbReference type="CTD" id="20243247"/>
<feature type="compositionally biased region" description="Polar residues" evidence="1">
    <location>
        <begin position="127"/>
        <end position="137"/>
    </location>
</feature>
<keyword evidence="3" id="KW-1185">Reference proteome</keyword>
<feature type="compositionally biased region" description="Basic and acidic residues" evidence="1">
    <location>
        <begin position="97"/>
        <end position="107"/>
    </location>
</feature>
<proteinExistence type="predicted"/>
<dbReference type="RefSeq" id="XP_009055882.1">
    <property type="nucleotide sequence ID" value="XM_009057634.1"/>
</dbReference>
<protein>
    <submittedName>
        <fullName evidence="2">Uncharacterized protein</fullName>
    </submittedName>
</protein>
<dbReference type="Proteomes" id="UP000030746">
    <property type="component" value="Unassembled WGS sequence"/>
</dbReference>
<sequence length="137" mass="15498">MEDAKKRRAKRLFTFAVKSAESLVKSTSMPTIEQLDKAYDNLEDIYDALVTTNEGVLSNLPDDISDTDLNDTFNYLQEVELLRIELTACIQQIKSDVQRKQRTDSHVPSDTSRPVVVKSQLERETSENIQGGKSVSF</sequence>
<evidence type="ECO:0000256" key="1">
    <source>
        <dbReference type="SAM" id="MobiDB-lite"/>
    </source>
</evidence>
<name>V4A9M7_LOTGI</name>
<gene>
    <name evidence="2" type="ORF">LOTGIDRAFT_175566</name>
</gene>
<evidence type="ECO:0000313" key="3">
    <source>
        <dbReference type="Proteomes" id="UP000030746"/>
    </source>
</evidence>
<evidence type="ECO:0000313" key="2">
    <source>
        <dbReference type="EMBL" id="ESO93442.1"/>
    </source>
</evidence>
<feature type="region of interest" description="Disordered" evidence="1">
    <location>
        <begin position="97"/>
        <end position="137"/>
    </location>
</feature>
<dbReference type="HOGENOM" id="CLU_1867416_0_0_1"/>
<reference evidence="2 3" key="1">
    <citation type="journal article" date="2013" name="Nature">
        <title>Insights into bilaterian evolution from three spiralian genomes.</title>
        <authorList>
            <person name="Simakov O."/>
            <person name="Marletaz F."/>
            <person name="Cho S.J."/>
            <person name="Edsinger-Gonzales E."/>
            <person name="Havlak P."/>
            <person name="Hellsten U."/>
            <person name="Kuo D.H."/>
            <person name="Larsson T."/>
            <person name="Lv J."/>
            <person name="Arendt D."/>
            <person name="Savage R."/>
            <person name="Osoegawa K."/>
            <person name="de Jong P."/>
            <person name="Grimwood J."/>
            <person name="Chapman J.A."/>
            <person name="Shapiro H."/>
            <person name="Aerts A."/>
            <person name="Otillar R.P."/>
            <person name="Terry A.Y."/>
            <person name="Boore J.L."/>
            <person name="Grigoriev I.V."/>
            <person name="Lindberg D.R."/>
            <person name="Seaver E.C."/>
            <person name="Weisblat D.A."/>
            <person name="Putnam N.H."/>
            <person name="Rokhsar D.S."/>
        </authorList>
    </citation>
    <scope>NUCLEOTIDE SEQUENCE [LARGE SCALE GENOMIC DNA]</scope>
</reference>
<dbReference type="EMBL" id="KB201919">
    <property type="protein sequence ID" value="ESO93442.1"/>
    <property type="molecule type" value="Genomic_DNA"/>
</dbReference>
<dbReference type="AlphaFoldDB" id="V4A9M7"/>
<dbReference type="KEGG" id="lgi:LOTGIDRAFT_175566"/>
<dbReference type="GeneID" id="20243247"/>
<organism evidence="2 3">
    <name type="scientific">Lottia gigantea</name>
    <name type="common">Giant owl limpet</name>
    <dbReference type="NCBI Taxonomy" id="225164"/>
    <lineage>
        <taxon>Eukaryota</taxon>
        <taxon>Metazoa</taxon>
        <taxon>Spiralia</taxon>
        <taxon>Lophotrochozoa</taxon>
        <taxon>Mollusca</taxon>
        <taxon>Gastropoda</taxon>
        <taxon>Patellogastropoda</taxon>
        <taxon>Lottioidea</taxon>
        <taxon>Lottiidae</taxon>
        <taxon>Lottia</taxon>
    </lineage>
</organism>